<dbReference type="EMBL" id="SZYD01000007">
    <property type="protein sequence ID" value="KAD5802918.1"/>
    <property type="molecule type" value="Genomic_DNA"/>
</dbReference>
<feature type="transmembrane region" description="Helical" evidence="2">
    <location>
        <begin position="1208"/>
        <end position="1226"/>
    </location>
</feature>
<feature type="region of interest" description="Disordered" evidence="1">
    <location>
        <begin position="768"/>
        <end position="849"/>
    </location>
</feature>
<evidence type="ECO:0000256" key="1">
    <source>
        <dbReference type="SAM" id="MobiDB-lite"/>
    </source>
</evidence>
<sequence>MLITLSLLGFMGFVAGMGFIGWIVGVPVAGFTGVRVMPVPGEAACVNSWVHGWLAYGCTHFVHMYMSGLDLAVTVLLPSCCPAPYRSLHCIGTSSGCLQGLYVGLCILYLEVFLDLSKFAAGRLGSALSADVYRILDLDNGILSHLLCRTPLSHYFESIFGLEWDTKGCHSPDVYLLRSWVLICRWCWGWDDGSCIRVLLAHCCWALYADSWALCWVVPGCLFFVHQQHFLLDLVKVLLMVLCCLVHGYSHQHCYRYNFGQLGDPFDLQGCSMTIIGGLGYDLFVYMYSPSAMVHGLLFYLVSRVQQHGVTNRLVPRQLDSWGLHNSDVWHVLSFWKACTWILFWLCSGFGSHLMEAGKEDGDLHSLLLLLAPGGCHNWPSCGLEAARIWSFICCFHIAHVSRAFLFLVHSWHMGDTGPALYGLQCWPETNWMYNGHIAGLCSWPLNHGAQPLRGLGIAAHGLVLWLLVLSFNLGSDVDVPWSASSVGQGFHLYLVSIGLIGWYSSRITALGLHGLSLFQWAWMCSKVADGTQDIMTTGILFTSCFGWSMLENSFHHNLKFNSVISLSLSHRCYVSHFVMYLSPPDPNMFPPLDPGAGNHRDVIMAAKSKFTKKRDATGSVIRGEGQSAFVSLNVDNFVSERDDIYEAMAMECENPKGKQDGDDEGQPAGVLGLANVGSGVVMQLQLQQGSIDQGGGAQQPKIGPTILCSMNGEASIPNSPALFADDAPIIEEVMGDFDRDDEPEGLTEANQLKAGSLLNNQVWGAAMRGPLHSNSTPQADPRQMHKRGGKETEQDTEGFVTVMHKRSNVEHNKKGRNVSQGIGKNQVYPGRYKGKEQGKKGRLSTSSEPVIQKRMADLHRKFNLQNGSQQGYGVYPMGWENARLGSYKAPLLLLYVLLDHELGLEPSDGLLLQQGRQGMGWVQIQLSLFQVAWLFPREKTSSWVWVSLSGNWAEGTSIHSFCGHLPFGHFIVFSVCCYGWIRAGMYLNLGRNGGLVGWYLRNQSGWICRDSYTDSGMVLQWIRVKGSCQWASRLRFRWVQQKIDIPGKLSSWLSGYAGQPALNGVTCKKSKGIGHSRNNKWVYDATDKLGLLCDEKDVGNRSAQFQVYRLKWILNMMKIMAGHCINLTWSTSFFCLFMVLVGLKVYYLQVNWLGSWTLPNGCYIGDTYLGQIYLLVWLIMYHQTAYRRQYIRGVTDALSTVQVGKRMDNLYLGLANCMAFMLLPIRKKLDMVDLIGLGLIGSGLLYWLLICWHMSWMMIVTYKQPSAEDSFSQPQPPDKPPWVVEQVNTNSGDIHLEAEENFGVRKAAPLEVITPEVLGSNRRYAKDQGRRVGASARVHAARGVRRENKKVRFSPLLSDLRVKEFFQETATKLYDKTLALQTQGTQPPSELDVAPGAATMEVEIPAKPSNQVPMVHSKSIQATANDIEGAGGVRVNKLDVPECSLSKEVEMDLGQMPPTSVLDPISGAGPSDGSLSDYKKSVIMGYINSTKAVPNMVANSWNTAQWNYFTNQCIRCGYEPEYLVVDNEVFMEDHLLDVQSVQPLPANKKQAILKALKSPAKAVKAKHMASWTAAEWIYFKEQVNSLGLDLTYAVEDVEEEDNGMAAIMAGQLFRGWCHLSWKGHRFDRCAVLRGWLYGVLEFDTVRMGVLGWAAVYSLLIGCYWWSFGVEEGGVHMAVWGRATKIGSICMFVVCRSWFMAIWGRCCGTKLDRRRADLVWVVNCFDRGCKWAGFWGCYVVMLCWTMRGRVGLLIVGLLFMLDCFVCRWPDVAQDWLPVADGWPTATCDCLAPVWHGLLWSCYGLQWPNKACCRLYLACCGPCLDPWRLLLVVAGSWYARCGLGWMGSAPCLTLGSPLLAGCGPWSFGFVADLLGWKDIALGPLSGLDMGFHLVNCSLFPLGFLLYMGLWLVGWAYVPLPRFWLEKDKGKGIMADQTHGNMKGDKSKPIEIEGEQFIQGMGFDFSKALGGAAVKPKPSQKGKVNDLVQATPTKGSNVAIHNRFEGLDAAAMDLDGNGEDSTHSTPLSTLAAEGGVEKLNQNLGSNGSPEECSMNKEQEIDLGRVLPSSITKGPITTPDKYGSLSVMGFIKVTHAVPQIVANSWSLGESEYFMNQCHLMGYDPDFLLVDDESFLEDYLLEESLQNTLDQPVNVTHSVPDSKKNAILNALKSKAKAVKAKDMSKWSVGEWLYFVEQTRILKIYMTYAVEDLEEEDNCMASFIAGWDKKN</sequence>
<dbReference type="Proteomes" id="UP000326396">
    <property type="component" value="Linkage Group LG15"/>
</dbReference>
<keyword evidence="2" id="KW-0472">Membrane</keyword>
<feature type="transmembrane region" description="Helical" evidence="2">
    <location>
        <begin position="1232"/>
        <end position="1250"/>
    </location>
</feature>
<feature type="transmembrane region" description="Helical" evidence="2">
    <location>
        <begin position="957"/>
        <end position="982"/>
    </location>
</feature>
<reference evidence="3 4" key="1">
    <citation type="submission" date="2019-05" db="EMBL/GenBank/DDBJ databases">
        <title>Mikania micrantha, genome provides insights into the molecular mechanism of rapid growth.</title>
        <authorList>
            <person name="Liu B."/>
        </authorList>
    </citation>
    <scope>NUCLEOTIDE SEQUENCE [LARGE SCALE GENOMIC DNA]</scope>
    <source>
        <strain evidence="3">NLD-2019</strain>
        <tissue evidence="3">Leaf</tissue>
    </source>
</reference>
<accession>A0A5N6P295</accession>
<evidence type="ECO:0000313" key="3">
    <source>
        <dbReference type="EMBL" id="KAD5802918.1"/>
    </source>
</evidence>
<feature type="transmembrane region" description="Helical" evidence="2">
    <location>
        <begin position="1650"/>
        <end position="1667"/>
    </location>
</feature>
<comment type="caution">
    <text evidence="3">The sequence shown here is derived from an EMBL/GenBank/DDBJ whole genome shotgun (WGS) entry which is preliminary data.</text>
</comment>
<organism evidence="3 4">
    <name type="scientific">Mikania micrantha</name>
    <name type="common">bitter vine</name>
    <dbReference type="NCBI Taxonomy" id="192012"/>
    <lineage>
        <taxon>Eukaryota</taxon>
        <taxon>Viridiplantae</taxon>
        <taxon>Streptophyta</taxon>
        <taxon>Embryophyta</taxon>
        <taxon>Tracheophyta</taxon>
        <taxon>Spermatophyta</taxon>
        <taxon>Magnoliopsida</taxon>
        <taxon>eudicotyledons</taxon>
        <taxon>Gunneridae</taxon>
        <taxon>Pentapetalae</taxon>
        <taxon>asterids</taxon>
        <taxon>campanulids</taxon>
        <taxon>Asterales</taxon>
        <taxon>Asteraceae</taxon>
        <taxon>Asteroideae</taxon>
        <taxon>Heliantheae alliance</taxon>
        <taxon>Eupatorieae</taxon>
        <taxon>Mikania</taxon>
    </lineage>
</organism>
<keyword evidence="2" id="KW-1133">Transmembrane helix</keyword>
<evidence type="ECO:0000256" key="2">
    <source>
        <dbReference type="SAM" id="Phobius"/>
    </source>
</evidence>
<gene>
    <name evidence="3" type="ORF">E3N88_14278</name>
</gene>
<feature type="transmembrane region" description="Helical" evidence="2">
    <location>
        <begin position="1679"/>
        <end position="1704"/>
    </location>
</feature>
<evidence type="ECO:0000313" key="4">
    <source>
        <dbReference type="Proteomes" id="UP000326396"/>
    </source>
</evidence>
<protein>
    <submittedName>
        <fullName evidence="3">Uncharacterized protein</fullName>
    </submittedName>
</protein>
<keyword evidence="2" id="KW-0812">Transmembrane</keyword>
<feature type="transmembrane region" description="Helical" evidence="2">
    <location>
        <begin position="1125"/>
        <end position="1149"/>
    </location>
</feature>
<proteinExistence type="predicted"/>
<keyword evidence="4" id="KW-1185">Reference proteome</keyword>
<feature type="transmembrane region" description="Helical" evidence="2">
    <location>
        <begin position="1897"/>
        <end position="1918"/>
    </location>
</feature>
<name>A0A5N6P295_9ASTR</name>